<dbReference type="Proteomes" id="UP001472677">
    <property type="component" value="Unassembled WGS sequence"/>
</dbReference>
<organism evidence="1 2">
    <name type="scientific">Hibiscus sabdariffa</name>
    <name type="common">roselle</name>
    <dbReference type="NCBI Taxonomy" id="183260"/>
    <lineage>
        <taxon>Eukaryota</taxon>
        <taxon>Viridiplantae</taxon>
        <taxon>Streptophyta</taxon>
        <taxon>Embryophyta</taxon>
        <taxon>Tracheophyta</taxon>
        <taxon>Spermatophyta</taxon>
        <taxon>Magnoliopsida</taxon>
        <taxon>eudicotyledons</taxon>
        <taxon>Gunneridae</taxon>
        <taxon>Pentapetalae</taxon>
        <taxon>rosids</taxon>
        <taxon>malvids</taxon>
        <taxon>Malvales</taxon>
        <taxon>Malvaceae</taxon>
        <taxon>Malvoideae</taxon>
        <taxon>Hibiscus</taxon>
    </lineage>
</organism>
<dbReference type="InterPro" id="IPR023213">
    <property type="entry name" value="CAT-like_dom_sf"/>
</dbReference>
<dbReference type="EMBL" id="JBBPBM010000602">
    <property type="protein sequence ID" value="KAK8493684.1"/>
    <property type="molecule type" value="Genomic_DNA"/>
</dbReference>
<accession>A0ABR2AJV2</accession>
<evidence type="ECO:0000313" key="2">
    <source>
        <dbReference type="Proteomes" id="UP001472677"/>
    </source>
</evidence>
<evidence type="ECO:0000313" key="1">
    <source>
        <dbReference type="EMBL" id="KAK8493684.1"/>
    </source>
</evidence>
<name>A0ABR2AJV2_9ROSI</name>
<reference evidence="1 2" key="1">
    <citation type="journal article" date="2024" name="G3 (Bethesda)">
        <title>Genome assembly of Hibiscus sabdariffa L. provides insights into metabolisms of medicinal natural products.</title>
        <authorList>
            <person name="Kim T."/>
        </authorList>
    </citation>
    <scope>NUCLEOTIDE SEQUENCE [LARGE SCALE GENOMIC DNA]</scope>
    <source>
        <strain evidence="1">TK-2024</strain>
        <tissue evidence="1">Old leaves</tissue>
    </source>
</reference>
<protein>
    <submittedName>
        <fullName evidence="1">Uncharacterized protein</fullName>
    </submittedName>
</protein>
<dbReference type="PANTHER" id="PTHR31625">
    <property type="match status" value="1"/>
</dbReference>
<dbReference type="Pfam" id="PF02458">
    <property type="entry name" value="Transferase"/>
    <property type="match status" value="1"/>
</dbReference>
<comment type="caution">
    <text evidence="1">The sequence shown here is derived from an EMBL/GenBank/DDBJ whole genome shotgun (WGS) entry which is preliminary data.</text>
</comment>
<keyword evidence="2" id="KW-1185">Reference proteome</keyword>
<gene>
    <name evidence="1" type="ORF">V6N12_000669</name>
</gene>
<proteinExistence type="predicted"/>
<sequence length="426" mass="47645">MAFCQSLAAPLLLSLAFLHSPFHPIHPPFPQIISLSYSENLLPFRRQSHFPPSPHKPHILYTDGDSIPFVVAESCADFDRLVGYHARDVQDFHPLVPELPHARVVNNNRVQPLLALQVTVFPNSGISIGVTFHHVVADGRSFNHFMKSWASIFRSDGNSAPATPFLERSAVQEKDPCGIESVFLNAWWSRASDREDHIKEQVHRDVFADKVRATFIISRADIERLKHSVLNRYMEKCGAEQPRPRTSTFAVACALAWTCLIKARQYNQDDQLYYFGFVADCRNRPELAIPATYFGNCLAICLVRMTGSDLVGENGVLAATKAIGNRIEEFENGALRGAETWINGWTGKLDTARVVTVAGSPKLRVYDTDFGWGRPKKTEVVHIDASSTIYIGDYGDVEGGIEIGLALKRDEMEAFARFFQQGLKAI</sequence>
<dbReference type="Gene3D" id="3.30.559.10">
    <property type="entry name" value="Chloramphenicol acetyltransferase-like domain"/>
    <property type="match status" value="2"/>
</dbReference>
<dbReference type="InterPro" id="IPR051504">
    <property type="entry name" value="Plant_metabolite_acyltrans"/>
</dbReference>